<organism evidence="8 9">
    <name type="scientific">Thalassiosira oceanica</name>
    <name type="common">Marine diatom</name>
    <dbReference type="NCBI Taxonomy" id="159749"/>
    <lineage>
        <taxon>Eukaryota</taxon>
        <taxon>Sar</taxon>
        <taxon>Stramenopiles</taxon>
        <taxon>Ochrophyta</taxon>
        <taxon>Bacillariophyta</taxon>
        <taxon>Coscinodiscophyceae</taxon>
        <taxon>Thalassiosirophycidae</taxon>
        <taxon>Thalassiosirales</taxon>
        <taxon>Thalassiosiraceae</taxon>
        <taxon>Thalassiosira</taxon>
    </lineage>
</organism>
<feature type="region of interest" description="Disordered" evidence="6">
    <location>
        <begin position="1"/>
        <end position="21"/>
    </location>
</feature>
<feature type="region of interest" description="Disordered" evidence="6">
    <location>
        <begin position="549"/>
        <end position="622"/>
    </location>
</feature>
<gene>
    <name evidence="8" type="ORF">THAOC_16283</name>
</gene>
<dbReference type="InterPro" id="IPR019821">
    <property type="entry name" value="Kinesin_motor_CS"/>
</dbReference>
<evidence type="ECO:0000259" key="7">
    <source>
        <dbReference type="PROSITE" id="PS50067"/>
    </source>
</evidence>
<dbReference type="PANTHER" id="PTHR47972:SF28">
    <property type="entry name" value="KINESIN-LIKE PROTEIN KLP-3"/>
    <property type="match status" value="1"/>
</dbReference>
<dbReference type="eggNOG" id="KOG0239">
    <property type="taxonomic scope" value="Eukaryota"/>
</dbReference>
<feature type="compositionally biased region" description="Polar residues" evidence="6">
    <location>
        <begin position="598"/>
        <end position="614"/>
    </location>
</feature>
<keyword evidence="5" id="KW-0175">Coiled coil</keyword>
<dbReference type="GO" id="GO:0008017">
    <property type="term" value="F:microtubule binding"/>
    <property type="evidence" value="ECO:0007669"/>
    <property type="project" value="InterPro"/>
</dbReference>
<dbReference type="FunFam" id="3.40.850.10:FF:000113">
    <property type="entry name" value="Kinesin-like protein"/>
    <property type="match status" value="1"/>
</dbReference>
<feature type="coiled-coil region" evidence="5">
    <location>
        <begin position="40"/>
        <end position="67"/>
    </location>
</feature>
<comment type="caution">
    <text evidence="8">The sequence shown here is derived from an EMBL/GenBank/DDBJ whole genome shotgun (WGS) entry which is preliminary data.</text>
</comment>
<keyword evidence="3 4" id="KW-0505">Motor protein</keyword>
<feature type="coiled-coil region" evidence="5">
    <location>
        <begin position="410"/>
        <end position="469"/>
    </location>
</feature>
<dbReference type="GO" id="GO:0007018">
    <property type="term" value="P:microtubule-based movement"/>
    <property type="evidence" value="ECO:0007669"/>
    <property type="project" value="InterPro"/>
</dbReference>
<evidence type="ECO:0000256" key="6">
    <source>
        <dbReference type="SAM" id="MobiDB-lite"/>
    </source>
</evidence>
<feature type="binding site" evidence="3">
    <location>
        <begin position="149"/>
        <end position="156"/>
    </location>
    <ligand>
        <name>ATP</name>
        <dbReference type="ChEBI" id="CHEBI:30616"/>
    </ligand>
</feature>
<dbReference type="PRINTS" id="PR00380">
    <property type="entry name" value="KINESINHEAVY"/>
</dbReference>
<proteinExistence type="inferred from homology"/>
<name>K0SQ07_THAOC</name>
<feature type="compositionally biased region" description="Basic and acidic residues" evidence="6">
    <location>
        <begin position="487"/>
        <end position="514"/>
    </location>
</feature>
<keyword evidence="2 3" id="KW-0067">ATP-binding</keyword>
<evidence type="ECO:0000256" key="3">
    <source>
        <dbReference type="PROSITE-ProRule" id="PRU00283"/>
    </source>
</evidence>
<dbReference type="OrthoDB" id="3176171at2759"/>
<evidence type="ECO:0000313" key="8">
    <source>
        <dbReference type="EMBL" id="EJK63081.1"/>
    </source>
</evidence>
<dbReference type="Gene3D" id="3.40.850.10">
    <property type="entry name" value="Kinesin motor domain"/>
    <property type="match status" value="1"/>
</dbReference>
<feature type="region of interest" description="Disordered" evidence="6">
    <location>
        <begin position="484"/>
        <end position="514"/>
    </location>
</feature>
<reference evidence="8 9" key="1">
    <citation type="journal article" date="2012" name="Genome Biol.">
        <title>Genome and low-iron response of an oceanic diatom adapted to chronic iron limitation.</title>
        <authorList>
            <person name="Lommer M."/>
            <person name="Specht M."/>
            <person name="Roy A.S."/>
            <person name="Kraemer L."/>
            <person name="Andreson R."/>
            <person name="Gutowska M.A."/>
            <person name="Wolf J."/>
            <person name="Bergner S.V."/>
            <person name="Schilhabel M.B."/>
            <person name="Klostermeier U.C."/>
            <person name="Beiko R.G."/>
            <person name="Rosenstiel P."/>
            <person name="Hippler M."/>
            <person name="Laroche J."/>
        </authorList>
    </citation>
    <scope>NUCLEOTIDE SEQUENCE [LARGE SCALE GENOMIC DNA]</scope>
    <source>
        <strain evidence="8 9">CCMP1005</strain>
    </source>
</reference>
<dbReference type="PROSITE" id="PS00411">
    <property type="entry name" value="KINESIN_MOTOR_1"/>
    <property type="match status" value="1"/>
</dbReference>
<feature type="region of interest" description="Disordered" evidence="6">
    <location>
        <begin position="659"/>
        <end position="725"/>
    </location>
</feature>
<dbReference type="Pfam" id="PF00225">
    <property type="entry name" value="Kinesin"/>
    <property type="match status" value="1"/>
</dbReference>
<dbReference type="GO" id="GO:0005524">
    <property type="term" value="F:ATP binding"/>
    <property type="evidence" value="ECO:0007669"/>
    <property type="project" value="UniProtKB-UniRule"/>
</dbReference>
<keyword evidence="1 3" id="KW-0547">Nucleotide-binding</keyword>
<feature type="domain" description="Kinesin motor" evidence="7">
    <location>
        <begin position="67"/>
        <end position="403"/>
    </location>
</feature>
<sequence>MAATSPSKVAPDKDDDELAAESSIEEALKSLDAGKIESAVRNMAKKIDALKTHNAQLLQRILQLQGNIQVCARIRPMSDEESQRGFHEVAQSLGETEVGCFDERTQQWKSYAFDKVWGPETSNRDVFQDVEPLALSVIEGYNACIFAYGQTGSGKTFTMEGDEVQQGISQRTIKKIFTLLEEKSIRHLSQQHPDRFEYIVKIGMLEIYNDEVYDLLDPSFVAASSGSPRKKPLDVRQSADNTVEVPGLRQEHVCSVDEVLKALDRGNANRATASTNLNEHSSRSHMILHVDITSGVGETKCRGSLYLIDLAGSERVRKSEVEGQALKEAQHINKSLSALGNVMEALDRKASHVPYRDSKLTHLLTNSLGGNSRTMMIMTACPHNESYDETTFALKFATRVRRINLGSAQRNILSKNLEETVKQLNQEKSQLSKAKERSDAQLFSLKKEKERIEDKLSRASLARANSKDEMRTLSVLRQANTDATARWQKEKNAREEKSAELGKLQEEYQKSQRELRNVKRGLESLSKKSEDKDDEIFKLKKDLRAMKEQLSEEKIRHRRSQVMKSRIPTPSSRISSASPNVGKPPSAAKASNLARPASRSSRGGVTDPGVSNSPIGDPNKVSRIRFRVLKILQEHDPSKVPKLDSLMLQFEGRETELLEKMMQRYAGGGTEQEEETEESPAPTQSTDEPETSLTTPPTSSTRPKSRGEIAKEKHLARMQRIRGNK</sequence>
<dbReference type="InterPro" id="IPR027417">
    <property type="entry name" value="P-loop_NTPase"/>
</dbReference>
<keyword evidence="9" id="KW-1185">Reference proteome</keyword>
<dbReference type="EMBL" id="AGNL01018453">
    <property type="protein sequence ID" value="EJK63081.1"/>
    <property type="molecule type" value="Genomic_DNA"/>
</dbReference>
<evidence type="ECO:0000256" key="5">
    <source>
        <dbReference type="SAM" id="Coils"/>
    </source>
</evidence>
<feature type="compositionally biased region" description="Low complexity" evidence="6">
    <location>
        <begin position="565"/>
        <end position="579"/>
    </location>
</feature>
<accession>K0SQ07</accession>
<dbReference type="GO" id="GO:0005874">
    <property type="term" value="C:microtubule"/>
    <property type="evidence" value="ECO:0007669"/>
    <property type="project" value="UniProtKB-KW"/>
</dbReference>
<dbReference type="SUPFAM" id="SSF52540">
    <property type="entry name" value="P-loop containing nucleoside triphosphate hydrolases"/>
    <property type="match status" value="1"/>
</dbReference>
<dbReference type="PROSITE" id="PS50067">
    <property type="entry name" value="KINESIN_MOTOR_2"/>
    <property type="match status" value="1"/>
</dbReference>
<dbReference type="InterPro" id="IPR027640">
    <property type="entry name" value="Kinesin-like_fam"/>
</dbReference>
<feature type="compositionally biased region" description="Low complexity" evidence="6">
    <location>
        <begin position="679"/>
        <end position="702"/>
    </location>
</feature>
<evidence type="ECO:0000256" key="2">
    <source>
        <dbReference type="ARBA" id="ARBA00022840"/>
    </source>
</evidence>
<evidence type="ECO:0000313" key="9">
    <source>
        <dbReference type="Proteomes" id="UP000266841"/>
    </source>
</evidence>
<protein>
    <recommendedName>
        <fullName evidence="4">Kinesin-like protein</fullName>
    </recommendedName>
</protein>
<dbReference type="GO" id="GO:0003777">
    <property type="term" value="F:microtubule motor activity"/>
    <property type="evidence" value="ECO:0007669"/>
    <property type="project" value="InterPro"/>
</dbReference>
<evidence type="ECO:0000256" key="4">
    <source>
        <dbReference type="RuleBase" id="RU000394"/>
    </source>
</evidence>
<dbReference type="OMA" id="HANEPGH"/>
<feature type="compositionally biased region" description="Basic and acidic residues" evidence="6">
    <location>
        <begin position="705"/>
        <end position="715"/>
    </location>
</feature>
<comment type="similarity">
    <text evidence="3 4">Belongs to the TRAFAC class myosin-kinesin ATPase superfamily. Kinesin family.</text>
</comment>
<dbReference type="InterPro" id="IPR036961">
    <property type="entry name" value="Kinesin_motor_dom_sf"/>
</dbReference>
<dbReference type="Proteomes" id="UP000266841">
    <property type="component" value="Unassembled WGS sequence"/>
</dbReference>
<evidence type="ECO:0000256" key="1">
    <source>
        <dbReference type="ARBA" id="ARBA00022741"/>
    </source>
</evidence>
<dbReference type="SMART" id="SM00129">
    <property type="entry name" value="KISc"/>
    <property type="match status" value="1"/>
</dbReference>
<dbReference type="AlphaFoldDB" id="K0SQ07"/>
<keyword evidence="4" id="KW-0493">Microtubule</keyword>
<feature type="compositionally biased region" description="Basic residues" evidence="6">
    <location>
        <begin position="716"/>
        <end position="725"/>
    </location>
</feature>
<dbReference type="InterPro" id="IPR001752">
    <property type="entry name" value="Kinesin_motor_dom"/>
</dbReference>
<dbReference type="PANTHER" id="PTHR47972">
    <property type="entry name" value="KINESIN-LIKE PROTEIN KLP-3"/>
    <property type="match status" value="1"/>
</dbReference>